<keyword evidence="2" id="KW-0539">Nucleus</keyword>
<dbReference type="InterPro" id="IPR000953">
    <property type="entry name" value="Chromo/chromo_shadow_dom"/>
</dbReference>
<dbReference type="GO" id="GO:0003677">
    <property type="term" value="F:DNA binding"/>
    <property type="evidence" value="ECO:0007669"/>
    <property type="project" value="InterPro"/>
</dbReference>
<dbReference type="Pfam" id="PF00385">
    <property type="entry name" value="Chromo"/>
    <property type="match status" value="1"/>
</dbReference>
<dbReference type="InterPro" id="IPR016197">
    <property type="entry name" value="Chromo-like_dom_sf"/>
</dbReference>
<sequence>MEAEAATPPAGHGVDHNGIMEIEYKVEKIVSRRIYKNKLQYEIKWAGYPHSDNTWEDADQLDIFEIIEEFEKTREKSNDTNYDEYDFENEQPTSEKRRGRPPKKITASATKSTLTPAKNETPSNVNGDAVKRGRGRPPKSATTTPKMNGHGANGEPDTLSLTHSLPSSELISSEASKSARKRGRPPKSASKTTADAIVKKAKTSPKRRSLPSLTAQSSTERSPTKASPTENAPSDGTTKMGSLRLRLFSGDNNTVAKPVEVIGLQLNGQNYQYLVKCHGETKPRKFSSTEAKNEFPNLIVDYYEKTAVVSAIKIDQTIE</sequence>
<keyword evidence="5" id="KW-1185">Reference proteome</keyword>
<name>A0A914VXW5_9BILA</name>
<dbReference type="GO" id="GO:0005634">
    <property type="term" value="C:nucleus"/>
    <property type="evidence" value="ECO:0007669"/>
    <property type="project" value="UniProtKB-SubCell"/>
</dbReference>
<feature type="compositionally biased region" description="Polar residues" evidence="3">
    <location>
        <begin position="211"/>
        <end position="240"/>
    </location>
</feature>
<proteinExistence type="predicted"/>
<reference evidence="6" key="1">
    <citation type="submission" date="2022-11" db="UniProtKB">
        <authorList>
            <consortium name="WormBaseParasite"/>
        </authorList>
    </citation>
    <scope>IDENTIFICATION</scope>
</reference>
<evidence type="ECO:0000256" key="2">
    <source>
        <dbReference type="ARBA" id="ARBA00023242"/>
    </source>
</evidence>
<dbReference type="Gene3D" id="2.40.50.40">
    <property type="match status" value="2"/>
</dbReference>
<feature type="compositionally biased region" description="Polar residues" evidence="3">
    <location>
        <begin position="107"/>
        <end position="126"/>
    </location>
</feature>
<accession>A0A914VXW5</accession>
<dbReference type="InterPro" id="IPR017956">
    <property type="entry name" value="AT_hook_DNA-bd_motif"/>
</dbReference>
<evidence type="ECO:0000256" key="1">
    <source>
        <dbReference type="ARBA" id="ARBA00004123"/>
    </source>
</evidence>
<dbReference type="SUPFAM" id="SSF54160">
    <property type="entry name" value="Chromo domain-like"/>
    <property type="match status" value="1"/>
</dbReference>
<dbReference type="WBParaSite" id="PSAMB.scaffold2736size21566.g18974.t1">
    <property type="protein sequence ID" value="PSAMB.scaffold2736size21566.g18974.t1"/>
    <property type="gene ID" value="PSAMB.scaffold2736size21566.g18974"/>
</dbReference>
<organism evidence="5 6">
    <name type="scientific">Plectus sambesii</name>
    <dbReference type="NCBI Taxonomy" id="2011161"/>
    <lineage>
        <taxon>Eukaryota</taxon>
        <taxon>Metazoa</taxon>
        <taxon>Ecdysozoa</taxon>
        <taxon>Nematoda</taxon>
        <taxon>Chromadorea</taxon>
        <taxon>Plectida</taxon>
        <taxon>Plectina</taxon>
        <taxon>Plectoidea</taxon>
        <taxon>Plectidae</taxon>
        <taxon>Plectus</taxon>
    </lineage>
</organism>
<dbReference type="PRINTS" id="PR00929">
    <property type="entry name" value="ATHOOK"/>
</dbReference>
<dbReference type="Proteomes" id="UP000887566">
    <property type="component" value="Unplaced"/>
</dbReference>
<dbReference type="Pfam" id="PF02178">
    <property type="entry name" value="AT_hook"/>
    <property type="match status" value="3"/>
</dbReference>
<evidence type="ECO:0000259" key="4">
    <source>
        <dbReference type="PROSITE" id="PS50013"/>
    </source>
</evidence>
<feature type="compositionally biased region" description="Basic residues" evidence="3">
    <location>
        <begin position="199"/>
        <end position="209"/>
    </location>
</feature>
<feature type="compositionally biased region" description="Low complexity" evidence="3">
    <location>
        <begin position="164"/>
        <end position="176"/>
    </location>
</feature>
<dbReference type="CDD" id="cd00024">
    <property type="entry name" value="CD_CSD"/>
    <property type="match status" value="1"/>
</dbReference>
<evidence type="ECO:0000256" key="3">
    <source>
        <dbReference type="SAM" id="MobiDB-lite"/>
    </source>
</evidence>
<dbReference type="InterPro" id="IPR051219">
    <property type="entry name" value="Heterochromatin_chromo-domain"/>
</dbReference>
<dbReference type="SMART" id="SM00298">
    <property type="entry name" value="CHROMO"/>
    <property type="match status" value="1"/>
</dbReference>
<evidence type="ECO:0000313" key="5">
    <source>
        <dbReference type="Proteomes" id="UP000887566"/>
    </source>
</evidence>
<dbReference type="AlphaFoldDB" id="A0A914VXW5"/>
<dbReference type="SMART" id="SM00384">
    <property type="entry name" value="AT_hook"/>
    <property type="match status" value="3"/>
</dbReference>
<dbReference type="InterPro" id="IPR023779">
    <property type="entry name" value="Chromodomain_CS"/>
</dbReference>
<evidence type="ECO:0000313" key="6">
    <source>
        <dbReference type="WBParaSite" id="PSAMB.scaffold2736size21566.g18974.t1"/>
    </source>
</evidence>
<protein>
    <submittedName>
        <fullName evidence="6">Chromo domain-containing protein</fullName>
    </submittedName>
</protein>
<dbReference type="PANTHER" id="PTHR22812">
    <property type="entry name" value="CHROMOBOX PROTEIN"/>
    <property type="match status" value="1"/>
</dbReference>
<feature type="domain" description="Chromo" evidence="4">
    <location>
        <begin position="24"/>
        <end position="82"/>
    </location>
</feature>
<dbReference type="PROSITE" id="PS50013">
    <property type="entry name" value="CHROMO_2"/>
    <property type="match status" value="1"/>
</dbReference>
<comment type="subcellular location">
    <subcellularLocation>
        <location evidence="1">Nucleus</location>
    </subcellularLocation>
</comment>
<feature type="region of interest" description="Disordered" evidence="3">
    <location>
        <begin position="74"/>
        <end position="240"/>
    </location>
</feature>
<dbReference type="InterPro" id="IPR023780">
    <property type="entry name" value="Chromo_domain"/>
</dbReference>
<dbReference type="PROSITE" id="PS00598">
    <property type="entry name" value="CHROMO_1"/>
    <property type="match status" value="1"/>
</dbReference>